<dbReference type="CDD" id="cd00751">
    <property type="entry name" value="thiolase"/>
    <property type="match status" value="1"/>
</dbReference>
<dbReference type="InterPro" id="IPR016039">
    <property type="entry name" value="Thiolase-like"/>
</dbReference>
<dbReference type="InterPro" id="IPR020616">
    <property type="entry name" value="Thiolase_N"/>
</dbReference>
<evidence type="ECO:0000313" key="8">
    <source>
        <dbReference type="Proteomes" id="UP000321907"/>
    </source>
</evidence>
<accession>A0A5C7FJS4</accession>
<dbReference type="NCBIfam" id="TIGR01930">
    <property type="entry name" value="AcCoA-C-Actrans"/>
    <property type="match status" value="1"/>
</dbReference>
<evidence type="ECO:0000259" key="6">
    <source>
        <dbReference type="Pfam" id="PF02803"/>
    </source>
</evidence>
<keyword evidence="8" id="KW-1185">Reference proteome</keyword>
<keyword evidence="3 4" id="KW-0012">Acyltransferase</keyword>
<dbReference type="PANTHER" id="PTHR43365:SF1">
    <property type="entry name" value="ACETYL-COA C-ACYLTRANSFERASE"/>
    <property type="match status" value="1"/>
</dbReference>
<dbReference type="SUPFAM" id="SSF53901">
    <property type="entry name" value="Thiolase-like"/>
    <property type="match status" value="2"/>
</dbReference>
<dbReference type="EMBL" id="VOXD01000002">
    <property type="protein sequence ID" value="TXF91555.1"/>
    <property type="molecule type" value="Genomic_DNA"/>
</dbReference>
<protein>
    <submittedName>
        <fullName evidence="7">Acetyl-CoA C-acyltransferase</fullName>
        <ecNumber evidence="7">2.3.1.16</ecNumber>
    </submittedName>
</protein>
<dbReference type="InterPro" id="IPR020617">
    <property type="entry name" value="Thiolase_C"/>
</dbReference>
<dbReference type="Gene3D" id="3.40.47.10">
    <property type="match status" value="2"/>
</dbReference>
<comment type="similarity">
    <text evidence="1 4">Belongs to the thiolase-like superfamily. Thiolase family.</text>
</comment>
<dbReference type="EC" id="2.3.1.16" evidence="7"/>
<dbReference type="Pfam" id="PF00108">
    <property type="entry name" value="Thiolase_N"/>
    <property type="match status" value="1"/>
</dbReference>
<evidence type="ECO:0000259" key="5">
    <source>
        <dbReference type="Pfam" id="PF00108"/>
    </source>
</evidence>
<reference evidence="7 8" key="1">
    <citation type="submission" date="2019-08" db="EMBL/GenBank/DDBJ databases">
        <title>Lewinella sp. strain SSH13 Genome sequencing and assembly.</title>
        <authorList>
            <person name="Kim I."/>
        </authorList>
    </citation>
    <scope>NUCLEOTIDE SEQUENCE [LARGE SCALE GENOMIC DNA]</scope>
    <source>
        <strain evidence="7 8">SSH13</strain>
    </source>
</reference>
<evidence type="ECO:0000313" key="7">
    <source>
        <dbReference type="EMBL" id="TXF91555.1"/>
    </source>
</evidence>
<dbReference type="AlphaFoldDB" id="A0A5C7FJS4"/>
<evidence type="ECO:0000256" key="2">
    <source>
        <dbReference type="ARBA" id="ARBA00022679"/>
    </source>
</evidence>
<evidence type="ECO:0000256" key="1">
    <source>
        <dbReference type="ARBA" id="ARBA00010982"/>
    </source>
</evidence>
<dbReference type="Pfam" id="PF02803">
    <property type="entry name" value="Thiolase_C"/>
    <property type="match status" value="1"/>
</dbReference>
<evidence type="ECO:0000256" key="4">
    <source>
        <dbReference type="RuleBase" id="RU003557"/>
    </source>
</evidence>
<organism evidence="7 8">
    <name type="scientific">Neolewinella aurantiaca</name>
    <dbReference type="NCBI Taxonomy" id="2602767"/>
    <lineage>
        <taxon>Bacteria</taxon>
        <taxon>Pseudomonadati</taxon>
        <taxon>Bacteroidota</taxon>
        <taxon>Saprospiria</taxon>
        <taxon>Saprospirales</taxon>
        <taxon>Lewinellaceae</taxon>
        <taxon>Neolewinella</taxon>
    </lineage>
</organism>
<dbReference type="GO" id="GO:0003988">
    <property type="term" value="F:acetyl-CoA C-acyltransferase activity"/>
    <property type="evidence" value="ECO:0007669"/>
    <property type="project" value="UniProtKB-EC"/>
</dbReference>
<dbReference type="InterPro" id="IPR002155">
    <property type="entry name" value="Thiolase"/>
</dbReference>
<dbReference type="PANTHER" id="PTHR43365">
    <property type="entry name" value="BLR7806 PROTEIN"/>
    <property type="match status" value="1"/>
</dbReference>
<keyword evidence="2 4" id="KW-0808">Transferase</keyword>
<evidence type="ECO:0000256" key="3">
    <source>
        <dbReference type="ARBA" id="ARBA00023315"/>
    </source>
</evidence>
<gene>
    <name evidence="7" type="ORF">FUA23_01490</name>
</gene>
<feature type="domain" description="Thiolase C-terminal" evidence="6">
    <location>
        <begin position="284"/>
        <end position="403"/>
    </location>
</feature>
<feature type="domain" description="Thiolase N-terminal" evidence="5">
    <location>
        <begin position="6"/>
        <end position="232"/>
    </location>
</feature>
<dbReference type="OrthoDB" id="9764892at2"/>
<name>A0A5C7FJS4_9BACT</name>
<sequence length="404" mass="42921">MPTKAYIYDALRSPRGRADGSNADLYEVKPIDLLSQCLRAFQRRSGREELPASIDDLIIGCNTPVGDQGYNIARAALLNAGWGSARGGLQINRFNTSGLEAVNLAAARITAEYGEVIIAGGIECMSRVPTYLNGGPMLNDPSTVINSHYIPQGVAADLVAGSNDISREELDAYALKSHAKAVAAQKAGRYSKSLEQIADANGLVILAEDTICSPGLNTDDLAELPPRFTEMGLAGFDEMALHRFPLVDHVEHSHTIGNTSKAADGCALVLLGSEKAGKELSLIPRARIRAVAMSAVDATLLTGGRNAAELALAKAGLEVKDIDLWEFNESYAAPTIRFQRHFEIEDDCFNALGGAIALGEPLGAVGGMMLCQLLDEMERRDLTLGSLTIDAGAGLAVSTIIERV</sequence>
<dbReference type="PIRSF" id="PIRSF000429">
    <property type="entry name" value="Ac-CoA_Ac_transf"/>
    <property type="match status" value="1"/>
</dbReference>
<proteinExistence type="inferred from homology"/>
<dbReference type="Proteomes" id="UP000321907">
    <property type="component" value="Unassembled WGS sequence"/>
</dbReference>
<comment type="caution">
    <text evidence="7">The sequence shown here is derived from an EMBL/GenBank/DDBJ whole genome shotgun (WGS) entry which is preliminary data.</text>
</comment>